<comment type="caution">
    <text evidence="1">The sequence shown here is derived from an EMBL/GenBank/DDBJ whole genome shotgun (WGS) entry which is preliminary data.</text>
</comment>
<dbReference type="EMBL" id="CAXDID020000061">
    <property type="protein sequence ID" value="CAL6010183.1"/>
    <property type="molecule type" value="Genomic_DNA"/>
</dbReference>
<name>A0AA86TKR9_9EUKA</name>
<evidence type="ECO:0000313" key="1">
    <source>
        <dbReference type="EMBL" id="CAI9920216.1"/>
    </source>
</evidence>
<dbReference type="Proteomes" id="UP001642409">
    <property type="component" value="Unassembled WGS sequence"/>
</dbReference>
<sequence>MNWAEDSLRNLQKLIQSDRCKSYSDEKNIYIASFQDQTLTIQTIVKETCALSVQAYNIPHTPHFMHETSQIIKCVEFFQLPIGLIDEPCLALGLKNGCFYLVTVSGLLLYVFCGFQSSKFMQLTEIMSITSNVQQKFISSFALCFRHSQGAAYLTPNALNTVIRAQTPISLDNAQNCVLQLNQTSLEIFGHIYSTSISLVQSTSLRIPPGLVFVENTALVLMGPRPFLTKAVPVADNKIGELTVPLTIQQQIAMLDPAEISDQSCVYQAGEEFDYFFTQNNGVVYCSSCYKGQWIVDVLDLAIGYLGGDYVDFESSGKINIEQDSDLDLKFGKNAEKQIAKIDTKKIARNSYKIAHCQYVVQNLPHMIALAADGGLLIVRVDLLDVIAVDYHLNYSRDNTYQLFTRNETIEQKQADFLYVVESGQNVKLWKFELPSLVFKGVEDVEGKLYVLGNEVLKIDGQLVEIRKI</sequence>
<dbReference type="EMBL" id="CAXDID020000058">
    <property type="protein sequence ID" value="CAL6009082.1"/>
    <property type="molecule type" value="Genomic_DNA"/>
</dbReference>
<evidence type="ECO:0000313" key="2">
    <source>
        <dbReference type="EMBL" id="CAI9958430.1"/>
    </source>
</evidence>
<dbReference type="EMBL" id="CATOUU010000195">
    <property type="protein sequence ID" value="CAI9920216.1"/>
    <property type="molecule type" value="Genomic_DNA"/>
</dbReference>
<reference evidence="1" key="1">
    <citation type="submission" date="2023-06" db="EMBL/GenBank/DDBJ databases">
        <authorList>
            <person name="Kurt Z."/>
        </authorList>
    </citation>
    <scope>NUCLEOTIDE SEQUENCE</scope>
</reference>
<protein>
    <submittedName>
        <fullName evidence="1">Uncharacterized protein</fullName>
    </submittedName>
</protein>
<keyword evidence="5" id="KW-1185">Reference proteome</keyword>
<reference evidence="3 5" key="2">
    <citation type="submission" date="2024-07" db="EMBL/GenBank/DDBJ databases">
        <authorList>
            <person name="Akdeniz Z."/>
        </authorList>
    </citation>
    <scope>NUCLEOTIDE SEQUENCE [LARGE SCALE GENOMIC DNA]</scope>
</reference>
<dbReference type="AlphaFoldDB" id="A0AA86TKR9"/>
<accession>A0AA86TKR9</accession>
<evidence type="ECO:0000313" key="4">
    <source>
        <dbReference type="EMBL" id="CAL6010183.1"/>
    </source>
</evidence>
<evidence type="ECO:0000313" key="3">
    <source>
        <dbReference type="EMBL" id="CAL6009082.1"/>
    </source>
</evidence>
<proteinExistence type="predicted"/>
<gene>
    <name evidence="3" type="ORF">HINF_LOCUS21433</name>
    <name evidence="4" type="ORF">HINF_LOCUS21959</name>
    <name evidence="2" type="ORF">HINF_LOCUS46075</name>
    <name evidence="1" type="ORF">HINF_LOCUS7861</name>
</gene>
<evidence type="ECO:0000313" key="5">
    <source>
        <dbReference type="Proteomes" id="UP001642409"/>
    </source>
</evidence>
<dbReference type="EMBL" id="CATOUU010000906">
    <property type="protein sequence ID" value="CAI9958430.1"/>
    <property type="molecule type" value="Genomic_DNA"/>
</dbReference>
<organism evidence="1">
    <name type="scientific">Hexamita inflata</name>
    <dbReference type="NCBI Taxonomy" id="28002"/>
    <lineage>
        <taxon>Eukaryota</taxon>
        <taxon>Metamonada</taxon>
        <taxon>Diplomonadida</taxon>
        <taxon>Hexamitidae</taxon>
        <taxon>Hexamitinae</taxon>
        <taxon>Hexamita</taxon>
    </lineage>
</organism>